<organism evidence="1">
    <name type="scientific">marine metagenome</name>
    <dbReference type="NCBI Taxonomy" id="408172"/>
    <lineage>
        <taxon>unclassified sequences</taxon>
        <taxon>metagenomes</taxon>
        <taxon>ecological metagenomes</taxon>
    </lineage>
</organism>
<protein>
    <submittedName>
        <fullName evidence="1">Uncharacterized protein</fullName>
    </submittedName>
</protein>
<sequence>MKDTRKVWPLREKVGINVRCWRCEGVTTVHAALEDIQAWQDGTLVQDAMPYLNTEERELLISRTCDSCWDKMYG</sequence>
<proteinExistence type="predicted"/>
<dbReference type="EMBL" id="UINC01097367">
    <property type="protein sequence ID" value="SVC55010.1"/>
    <property type="molecule type" value="Genomic_DNA"/>
</dbReference>
<dbReference type="AlphaFoldDB" id="A0A382N2J8"/>
<accession>A0A382N2J8</accession>
<reference evidence="1" key="1">
    <citation type="submission" date="2018-05" db="EMBL/GenBank/DDBJ databases">
        <authorList>
            <person name="Lanie J.A."/>
            <person name="Ng W.-L."/>
            <person name="Kazmierczak K.M."/>
            <person name="Andrzejewski T.M."/>
            <person name="Davidsen T.M."/>
            <person name="Wayne K.J."/>
            <person name="Tettelin H."/>
            <person name="Glass J.I."/>
            <person name="Rusch D."/>
            <person name="Podicherti R."/>
            <person name="Tsui H.-C.T."/>
            <person name="Winkler M.E."/>
        </authorList>
    </citation>
    <scope>NUCLEOTIDE SEQUENCE</scope>
</reference>
<evidence type="ECO:0000313" key="1">
    <source>
        <dbReference type="EMBL" id="SVC55010.1"/>
    </source>
</evidence>
<gene>
    <name evidence="1" type="ORF">METZ01_LOCUS307864</name>
</gene>
<name>A0A382N2J8_9ZZZZ</name>